<dbReference type="PROSITE" id="PS51450">
    <property type="entry name" value="LRR"/>
    <property type="match status" value="2"/>
</dbReference>
<keyword evidence="6" id="KW-0677">Repeat</keyword>
<dbReference type="SMART" id="SM00255">
    <property type="entry name" value="TIR"/>
    <property type="match status" value="1"/>
</dbReference>
<dbReference type="InterPro" id="IPR000372">
    <property type="entry name" value="LRRNT"/>
</dbReference>
<evidence type="ECO:0000256" key="7">
    <source>
        <dbReference type="ARBA" id="ARBA00022989"/>
    </source>
</evidence>
<dbReference type="FunFam" id="3.40.50.10140:FF:000020">
    <property type="entry name" value="Blast:Protein toll"/>
    <property type="match status" value="1"/>
</dbReference>
<dbReference type="EMBL" id="CAJHJT010000001">
    <property type="protein sequence ID" value="CAD6994218.1"/>
    <property type="molecule type" value="Genomic_DNA"/>
</dbReference>
<dbReference type="PROSITE" id="PS50104">
    <property type="entry name" value="TIR"/>
    <property type="match status" value="1"/>
</dbReference>
<dbReference type="AlphaFoldDB" id="A0A811U7A0"/>
<dbReference type="GO" id="GO:0007165">
    <property type="term" value="P:signal transduction"/>
    <property type="evidence" value="ECO:0007669"/>
    <property type="project" value="InterPro"/>
</dbReference>
<keyword evidence="7 11" id="KW-1133">Transmembrane helix</keyword>
<keyword evidence="9" id="KW-0675">Receptor</keyword>
<dbReference type="SMART" id="SM00013">
    <property type="entry name" value="LRRNT"/>
    <property type="match status" value="1"/>
</dbReference>
<dbReference type="OrthoDB" id="1421090at2759"/>
<dbReference type="InterPro" id="IPR035897">
    <property type="entry name" value="Toll_tir_struct_dom_sf"/>
</dbReference>
<dbReference type="PANTHER" id="PTHR24365">
    <property type="entry name" value="TOLL-LIKE RECEPTOR"/>
    <property type="match status" value="1"/>
</dbReference>
<dbReference type="InterPro" id="IPR000157">
    <property type="entry name" value="TIR_dom"/>
</dbReference>
<evidence type="ECO:0000256" key="8">
    <source>
        <dbReference type="ARBA" id="ARBA00023136"/>
    </source>
</evidence>
<evidence type="ECO:0000256" key="9">
    <source>
        <dbReference type="ARBA" id="ARBA00023170"/>
    </source>
</evidence>
<dbReference type="InterPro" id="IPR032675">
    <property type="entry name" value="LRR_dom_sf"/>
</dbReference>
<dbReference type="Proteomes" id="UP000606786">
    <property type="component" value="Unassembled WGS sequence"/>
</dbReference>
<evidence type="ECO:0000256" key="1">
    <source>
        <dbReference type="ARBA" id="ARBA00004479"/>
    </source>
</evidence>
<dbReference type="SMART" id="SM00082">
    <property type="entry name" value="LRRCT"/>
    <property type="match status" value="2"/>
</dbReference>
<comment type="similarity">
    <text evidence="2">Belongs to the Toll-like receptor family.</text>
</comment>
<feature type="transmembrane region" description="Helical" evidence="11">
    <location>
        <begin position="836"/>
        <end position="861"/>
    </location>
</feature>
<evidence type="ECO:0000256" key="11">
    <source>
        <dbReference type="SAM" id="Phobius"/>
    </source>
</evidence>
<dbReference type="SMART" id="SM00364">
    <property type="entry name" value="LRR_BAC"/>
    <property type="match status" value="5"/>
</dbReference>
<dbReference type="InterPro" id="IPR003591">
    <property type="entry name" value="Leu-rich_rpt_typical-subtyp"/>
</dbReference>
<keyword evidence="5" id="KW-0732">Signal</keyword>
<dbReference type="Pfam" id="PF01582">
    <property type="entry name" value="TIR"/>
    <property type="match status" value="1"/>
</dbReference>
<sequence length="1133" mass="128844">MFHLTLPASSGCLRTSQQHWWTSQQKLLLTLTFFLIVSQLPAYAIAVFSPKDCRDFNAANSFCQCSAMPSRYEIQCPPMDFEQKFHLQISAGEHVQIECGRADVRDYQLLPNMTIGDTKIVQIRHCPLPGHTPIAGLLRRLGITNVNYLMFESGDLGANLTRHHLSNLQNLAHLRFSSNSLTHMPGDLFTDLHNLNWLDLRSNNVNLTEKLFEPLRSLTFLELGHNNLKTLPRGIFKNQQKLLHLNLWGNQLRNLTRDIFEDATALTDIDLSANNIETFAPDVFQPLTNLSSIYINANHFRELPYGLFANNKNLTEFRLINNRVALITLPSKLFANLPHLKDVRVTCELESVPEDLFENSNRLANLTLKENMLTTLPEHLFRDQSELYDLDLTNNRLQTLPDGLFQNLKKLVELKLSHNQLREISSELFNPLISLELLHLDNNNILNINIQAFRDTGSLKFLDLENNQIDLAEAHAAILEPSAHFSSDFDANSPFQFLYKLQRLNLRNNSIMYIFNDWKTQLLELQQLDLSYNNITIFHDQDLQFLSKQRIEVNLTHNLIHEINFNTIKIMDVPLANQKVRIDLNNNPLHCDCLMLPFLQFISGEFKEKFANKIELLTAELKCEGPTALQTKPVQELSYMELVCPLDDSASSERRCPRGCECWVRPHDFMLLVNCSNGNMTRLPALPHEPLLKGIVLFVENNNLMRLPLGSTSGYADVKQLHAAGNQLRQIEVNNLPVGLKYLDVRHNQLQRLNDSVLEYLNSSSTLEGLLLSHNAWACDCEAKPLLEFTQNAAILQKLSVRDFNQMHCATDPTNPDAAVEWFKDISVADICPAEMGLIIAFGTTIALLGLLVGIGMALFYKYNQEIKVYLYAHNLCLWFVTEEELDKDKKYDAFVSYSHKDEAFIADYLVPELEHGPIPFKLCVHVRDFIVGGCIPDQIIRSVDESRRTIVVLSQNFIESVWARMEFRAAHQSALNEKRNRLIVIIYSDIENIENLDSELQAYLKTNTYLKWGDPYFWDKLRYAMPHPSRRPAGGLEKTAMKSSVDDKLELIKPSPVTPSPTTPPAMAAKNPLIAHLNGGTPQTAIIIPNGKMANGGTTMPVNNYHHMNGKTQNGHINGAFIINTNAKQSDV</sequence>
<evidence type="ECO:0000259" key="12">
    <source>
        <dbReference type="PROSITE" id="PS50104"/>
    </source>
</evidence>
<dbReference type="SUPFAM" id="SSF52058">
    <property type="entry name" value="L domain-like"/>
    <property type="match status" value="3"/>
</dbReference>
<evidence type="ECO:0000256" key="4">
    <source>
        <dbReference type="ARBA" id="ARBA00022692"/>
    </source>
</evidence>
<keyword evidence="8 11" id="KW-0472">Membrane</keyword>
<comment type="subcellular location">
    <subcellularLocation>
        <location evidence="1">Membrane</location>
        <topology evidence="1">Single-pass type I membrane protein</topology>
    </subcellularLocation>
</comment>
<evidence type="ECO:0000256" key="3">
    <source>
        <dbReference type="ARBA" id="ARBA00022614"/>
    </source>
</evidence>
<protein>
    <submittedName>
        <fullName evidence="13">(Mediterranean fruit fly) hypothetical protein</fullName>
    </submittedName>
</protein>
<feature type="domain" description="TIR" evidence="12">
    <location>
        <begin position="890"/>
        <end position="1026"/>
    </location>
</feature>
<dbReference type="GO" id="GO:0005886">
    <property type="term" value="C:plasma membrane"/>
    <property type="evidence" value="ECO:0007669"/>
    <property type="project" value="TreeGrafter"/>
</dbReference>
<evidence type="ECO:0000256" key="10">
    <source>
        <dbReference type="ARBA" id="ARBA00023180"/>
    </source>
</evidence>
<organism evidence="13 14">
    <name type="scientific">Ceratitis capitata</name>
    <name type="common">Mediterranean fruit fly</name>
    <name type="synonym">Tephritis capitata</name>
    <dbReference type="NCBI Taxonomy" id="7213"/>
    <lineage>
        <taxon>Eukaryota</taxon>
        <taxon>Metazoa</taxon>
        <taxon>Ecdysozoa</taxon>
        <taxon>Arthropoda</taxon>
        <taxon>Hexapoda</taxon>
        <taxon>Insecta</taxon>
        <taxon>Pterygota</taxon>
        <taxon>Neoptera</taxon>
        <taxon>Endopterygota</taxon>
        <taxon>Diptera</taxon>
        <taxon>Brachycera</taxon>
        <taxon>Muscomorpha</taxon>
        <taxon>Tephritoidea</taxon>
        <taxon>Tephritidae</taxon>
        <taxon>Ceratitis</taxon>
        <taxon>Ceratitis</taxon>
    </lineage>
</organism>
<dbReference type="Gene3D" id="3.40.50.10140">
    <property type="entry name" value="Toll/interleukin-1 receptor homology (TIR) domain"/>
    <property type="match status" value="1"/>
</dbReference>
<dbReference type="Pfam" id="PF13855">
    <property type="entry name" value="LRR_8"/>
    <property type="match status" value="2"/>
</dbReference>
<gene>
    <name evidence="13" type="ORF">CCAP1982_LOCUS2980</name>
</gene>
<name>A0A811U7A0_CERCA</name>
<dbReference type="InterPro" id="IPR000483">
    <property type="entry name" value="Cys-rich_flank_reg_C"/>
</dbReference>
<evidence type="ECO:0000313" key="14">
    <source>
        <dbReference type="Proteomes" id="UP000606786"/>
    </source>
</evidence>
<dbReference type="SUPFAM" id="SSF52200">
    <property type="entry name" value="Toll/Interleukin receptor TIR domain"/>
    <property type="match status" value="1"/>
</dbReference>
<dbReference type="FunFam" id="3.80.10.10:FF:001164">
    <property type="entry name" value="GH01279p"/>
    <property type="match status" value="1"/>
</dbReference>
<evidence type="ECO:0000256" key="6">
    <source>
        <dbReference type="ARBA" id="ARBA00022737"/>
    </source>
</evidence>
<dbReference type="GO" id="GO:0038023">
    <property type="term" value="F:signaling receptor activity"/>
    <property type="evidence" value="ECO:0007669"/>
    <property type="project" value="TreeGrafter"/>
</dbReference>
<reference evidence="13" key="1">
    <citation type="submission" date="2020-11" db="EMBL/GenBank/DDBJ databases">
        <authorList>
            <person name="Whitehead M."/>
        </authorList>
    </citation>
    <scope>NUCLEOTIDE SEQUENCE</scope>
    <source>
        <strain evidence="13">EGII</strain>
    </source>
</reference>
<dbReference type="PANTHER" id="PTHR24365:SF541">
    <property type="entry name" value="PROTEIN TOLL-RELATED"/>
    <property type="match status" value="1"/>
</dbReference>
<accession>A0A811U7A0</accession>
<dbReference type="Gene3D" id="3.80.10.10">
    <property type="entry name" value="Ribonuclease Inhibitor"/>
    <property type="match status" value="3"/>
</dbReference>
<proteinExistence type="inferred from homology"/>
<dbReference type="PRINTS" id="PR01537">
    <property type="entry name" value="INTRLKN1R1F"/>
</dbReference>
<evidence type="ECO:0000256" key="5">
    <source>
        <dbReference type="ARBA" id="ARBA00022729"/>
    </source>
</evidence>
<evidence type="ECO:0000313" key="13">
    <source>
        <dbReference type="EMBL" id="CAD6994218.1"/>
    </source>
</evidence>
<keyword evidence="4 11" id="KW-0812">Transmembrane</keyword>
<keyword evidence="14" id="KW-1185">Reference proteome</keyword>
<evidence type="ECO:0000256" key="2">
    <source>
        <dbReference type="ARBA" id="ARBA00009634"/>
    </source>
</evidence>
<keyword evidence="3" id="KW-0433">Leucine-rich repeat</keyword>
<dbReference type="SMART" id="SM00369">
    <property type="entry name" value="LRR_TYP"/>
    <property type="match status" value="13"/>
</dbReference>
<comment type="caution">
    <text evidence="13">The sequence shown here is derived from an EMBL/GenBank/DDBJ whole genome shotgun (WGS) entry which is preliminary data.</text>
</comment>
<dbReference type="InterPro" id="IPR001611">
    <property type="entry name" value="Leu-rich_rpt"/>
</dbReference>
<keyword evidence="10" id="KW-0325">Glycoprotein</keyword>